<proteinExistence type="inferred from homology"/>
<dbReference type="GO" id="GO:0006310">
    <property type="term" value="P:DNA recombination"/>
    <property type="evidence" value="ECO:0007669"/>
    <property type="project" value="UniProtKB-UniRule"/>
</dbReference>
<dbReference type="NCBIfam" id="TIGR00648">
    <property type="entry name" value="recU"/>
    <property type="match status" value="1"/>
</dbReference>
<dbReference type="NCBIfam" id="NF002581">
    <property type="entry name" value="PRK02234.1-2"/>
    <property type="match status" value="1"/>
</dbReference>
<dbReference type="HAMAP" id="MF_00130">
    <property type="entry name" value="RecU"/>
    <property type="match status" value="1"/>
</dbReference>
<keyword evidence="4 13" id="KW-0479">Metal-binding</keyword>
<keyword evidence="9 13" id="KW-0233">DNA recombination</keyword>
<dbReference type="Pfam" id="PF03838">
    <property type="entry name" value="RecU"/>
    <property type="match status" value="1"/>
</dbReference>
<comment type="catalytic activity">
    <reaction evidence="13">
        <text>Endonucleolytic cleavage at a junction such as a reciprocal single-stranded crossover between two homologous DNA duplexes (Holliday junction).</text>
        <dbReference type="EC" id="3.1.21.10"/>
    </reaction>
</comment>
<comment type="function">
    <text evidence="13">Endonuclease that resolves Holliday junction intermediates in genetic recombination. Cleaves mobile four-strand junctions by introducing symmetrical nicks in paired strands. Promotes annealing of linear ssDNA with homologous dsDNA. Required for DNA repair, homologous recombination and chromosome segregation.</text>
</comment>
<evidence type="ECO:0000256" key="13">
    <source>
        <dbReference type="HAMAP-Rule" id="MF_00130"/>
    </source>
</evidence>
<keyword evidence="7 13" id="KW-0378">Hydrolase</keyword>
<keyword evidence="3 13" id="KW-0540">Nuclease</keyword>
<comment type="similarity">
    <text evidence="11 13">Belongs to the RecU family.</text>
</comment>
<evidence type="ECO:0000256" key="2">
    <source>
        <dbReference type="ARBA" id="ARBA00022490"/>
    </source>
</evidence>
<evidence type="ECO:0000256" key="9">
    <source>
        <dbReference type="ARBA" id="ARBA00023172"/>
    </source>
</evidence>
<evidence type="ECO:0000256" key="5">
    <source>
        <dbReference type="ARBA" id="ARBA00022759"/>
    </source>
</evidence>
<dbReference type="GO" id="GO:0003676">
    <property type="term" value="F:nucleic acid binding"/>
    <property type="evidence" value="ECO:0007669"/>
    <property type="project" value="InterPro"/>
</dbReference>
<sequence length="227" mass="26080">MVIRYPNGKLYESAPKIETKKESAKSQSVAKETNKRAVNYSNRGKSLEDDLNETNMFYLHRNMANIHKKPVPIQIVKVDYPARSAAVIKEAYFRTPSTTDYNGVWNGYYIDFEAKETDSKTSFPLKNIHPHQMDHMHSVTIQRGVAFFIVRFSTLNRNFVISYHVVAKWFSAMGEGGRKSIPIAVFEQDAIEISEGYVPRLDYLQAVKKLIANYNVCESEEKQRDGK</sequence>
<dbReference type="GO" id="GO:0008821">
    <property type="term" value="F:crossover junction DNA endonuclease activity"/>
    <property type="evidence" value="ECO:0007669"/>
    <property type="project" value="UniProtKB-EC"/>
</dbReference>
<feature type="binding site" evidence="13">
    <location>
        <position position="113"/>
    </location>
    <ligand>
        <name>Mg(2+)</name>
        <dbReference type="ChEBI" id="CHEBI:18420"/>
    </ligand>
</feature>
<feature type="binding site" evidence="13">
    <location>
        <position position="132"/>
    </location>
    <ligand>
        <name>Mg(2+)</name>
        <dbReference type="ChEBI" id="CHEBI:18420"/>
    </ligand>
</feature>
<evidence type="ECO:0000256" key="8">
    <source>
        <dbReference type="ARBA" id="ARBA00022842"/>
    </source>
</evidence>
<evidence type="ECO:0000256" key="10">
    <source>
        <dbReference type="ARBA" id="ARBA00023204"/>
    </source>
</evidence>
<keyword evidence="16" id="KW-1185">Reference proteome</keyword>
<evidence type="ECO:0000256" key="4">
    <source>
        <dbReference type="ARBA" id="ARBA00022723"/>
    </source>
</evidence>
<organism evidence="15 16">
    <name type="scientific">Solibacillus isronensis B3W22</name>
    <dbReference type="NCBI Taxonomy" id="1224748"/>
    <lineage>
        <taxon>Bacteria</taxon>
        <taxon>Bacillati</taxon>
        <taxon>Bacillota</taxon>
        <taxon>Bacilli</taxon>
        <taxon>Bacillales</taxon>
        <taxon>Caryophanaceae</taxon>
        <taxon>Solibacillus</taxon>
    </lineage>
</organism>
<dbReference type="InterPro" id="IPR011856">
    <property type="entry name" value="tRNA_endonuc-like_dom_sf"/>
</dbReference>
<comment type="cofactor">
    <cofactor evidence="13">
        <name>Mg(2+)</name>
        <dbReference type="ChEBI" id="CHEBI:18420"/>
    </cofactor>
    <text evidence="13">Binds 1 Mg(2+) ion per subunit.</text>
</comment>
<keyword evidence="6 13" id="KW-0227">DNA damage</keyword>
<dbReference type="InterPro" id="IPR011335">
    <property type="entry name" value="Restrct_endonuc-II-like"/>
</dbReference>
<dbReference type="NCBIfam" id="NF002584">
    <property type="entry name" value="PRK02234.1-5"/>
    <property type="match status" value="1"/>
</dbReference>
<evidence type="ECO:0000256" key="6">
    <source>
        <dbReference type="ARBA" id="ARBA00022763"/>
    </source>
</evidence>
<evidence type="ECO:0000313" key="16">
    <source>
        <dbReference type="Proteomes" id="UP000004738"/>
    </source>
</evidence>
<evidence type="ECO:0000313" key="15">
    <source>
        <dbReference type="EMBL" id="EKB45943.1"/>
    </source>
</evidence>
<keyword evidence="10 13" id="KW-0234">DNA repair</keyword>
<dbReference type="AlphaFoldDB" id="K1L5S9"/>
<feature type="binding site" evidence="13">
    <location>
        <position position="98"/>
    </location>
    <ligand>
        <name>Mg(2+)</name>
        <dbReference type="ChEBI" id="CHEBI:18420"/>
    </ligand>
</feature>
<evidence type="ECO:0000256" key="12">
    <source>
        <dbReference type="ARBA" id="ARBA00029523"/>
    </source>
</evidence>
<feature type="binding site" evidence="13">
    <location>
        <position position="100"/>
    </location>
    <ligand>
        <name>Mg(2+)</name>
        <dbReference type="ChEBI" id="CHEBI:18420"/>
    </ligand>
</feature>
<dbReference type="Gene3D" id="3.40.1350.10">
    <property type="match status" value="1"/>
</dbReference>
<dbReference type="GO" id="GO:0000287">
    <property type="term" value="F:magnesium ion binding"/>
    <property type="evidence" value="ECO:0007669"/>
    <property type="project" value="UniProtKB-UniRule"/>
</dbReference>
<evidence type="ECO:0000256" key="11">
    <source>
        <dbReference type="ARBA" id="ARBA00023447"/>
    </source>
</evidence>
<dbReference type="GO" id="GO:0007059">
    <property type="term" value="P:chromosome segregation"/>
    <property type="evidence" value="ECO:0007669"/>
    <property type="project" value="UniProtKB-UniRule"/>
</dbReference>
<dbReference type="RefSeq" id="WP_008404853.1">
    <property type="nucleotide sequence ID" value="NZ_AMCK01000004.1"/>
</dbReference>
<feature type="site" description="Transition state stabilizer" evidence="13">
    <location>
        <position position="115"/>
    </location>
</feature>
<dbReference type="GO" id="GO:0005737">
    <property type="term" value="C:cytoplasm"/>
    <property type="evidence" value="ECO:0007669"/>
    <property type="project" value="UniProtKB-SubCell"/>
</dbReference>
<evidence type="ECO:0000256" key="1">
    <source>
        <dbReference type="ARBA" id="ARBA00004496"/>
    </source>
</evidence>
<dbReference type="EMBL" id="AMCK01000004">
    <property type="protein sequence ID" value="EKB45943.1"/>
    <property type="molecule type" value="Genomic_DNA"/>
</dbReference>
<keyword evidence="5 13" id="KW-0255">Endonuclease</keyword>
<protein>
    <recommendedName>
        <fullName evidence="12 13">Holliday junction resolvase RecU</fullName>
        <ecNumber evidence="13 14">3.1.21.10</ecNumber>
    </recommendedName>
    <alternativeName>
        <fullName evidence="13">Recombination protein U homolog</fullName>
    </alternativeName>
</protein>
<dbReference type="Proteomes" id="UP000004738">
    <property type="component" value="Unassembled WGS sequence"/>
</dbReference>
<evidence type="ECO:0000256" key="7">
    <source>
        <dbReference type="ARBA" id="ARBA00022801"/>
    </source>
</evidence>
<dbReference type="PATRIC" id="fig|1224748.3.peg.1210"/>
<dbReference type="GO" id="GO:0006281">
    <property type="term" value="P:DNA repair"/>
    <property type="evidence" value="ECO:0007669"/>
    <property type="project" value="UniProtKB-UniRule"/>
</dbReference>
<evidence type="ECO:0000256" key="3">
    <source>
        <dbReference type="ARBA" id="ARBA00022722"/>
    </source>
</evidence>
<dbReference type="InterPro" id="IPR004612">
    <property type="entry name" value="Resolv_RecU"/>
</dbReference>
<dbReference type="SUPFAM" id="SSF52980">
    <property type="entry name" value="Restriction endonuclease-like"/>
    <property type="match status" value="1"/>
</dbReference>
<name>K1L5S9_9BACL</name>
<dbReference type="EC" id="3.1.21.10" evidence="13 14"/>
<evidence type="ECO:0000256" key="14">
    <source>
        <dbReference type="NCBIfam" id="TIGR00648"/>
    </source>
</evidence>
<keyword evidence="8 13" id="KW-0460">Magnesium</keyword>
<reference evidence="15 16" key="1">
    <citation type="journal article" date="2012" name="J. Bacteriol.">
        <title>Draft Genome Sequence of Bacillus isronensis Strain B3W22, Isolated from the Upper Atmosphere.</title>
        <authorList>
            <person name="Shivaji S."/>
            <person name="Ara S."/>
            <person name="Singh S.K."/>
            <person name="Bandi S."/>
            <person name="Singh A."/>
            <person name="Pinnaka A.K."/>
        </authorList>
    </citation>
    <scope>NUCLEOTIDE SEQUENCE [LARGE SCALE GENOMIC DNA]</scope>
    <source>
        <strain evidence="15 16">B3W22</strain>
    </source>
</reference>
<keyword evidence="2 13" id="KW-0963">Cytoplasm</keyword>
<comment type="caution">
    <text evidence="15">The sequence shown here is derived from an EMBL/GenBank/DDBJ whole genome shotgun (WGS) entry which is preliminary data.</text>
</comment>
<gene>
    <name evidence="13 15" type="primary">recU</name>
    <name evidence="15" type="ORF">B857_01215</name>
</gene>
<comment type="subcellular location">
    <subcellularLocation>
        <location evidence="1 13">Cytoplasm</location>
    </subcellularLocation>
</comment>
<accession>K1L5S9</accession>
<dbReference type="CDD" id="cd22354">
    <property type="entry name" value="RecU-like"/>
    <property type="match status" value="1"/>
</dbReference>